<dbReference type="RefSeq" id="WP_130992259.1">
    <property type="nucleotide sequence ID" value="NZ_SISK01000019.1"/>
</dbReference>
<dbReference type="OrthoDB" id="7854171at2"/>
<evidence type="ECO:0000313" key="2">
    <source>
        <dbReference type="Proteomes" id="UP000293520"/>
    </source>
</evidence>
<dbReference type="AlphaFoldDB" id="A0A4Q9FW73"/>
<accession>A0A4Q9FW73</accession>
<proteinExistence type="predicted"/>
<dbReference type="Proteomes" id="UP000293520">
    <property type="component" value="Unassembled WGS sequence"/>
</dbReference>
<keyword evidence="2" id="KW-1185">Reference proteome</keyword>
<protein>
    <submittedName>
        <fullName evidence="1">Uncharacterized protein</fullName>
    </submittedName>
</protein>
<evidence type="ECO:0000313" key="1">
    <source>
        <dbReference type="EMBL" id="TBN36170.1"/>
    </source>
</evidence>
<dbReference type="EMBL" id="SISK01000019">
    <property type="protein sequence ID" value="TBN36170.1"/>
    <property type="molecule type" value="Genomic_DNA"/>
</dbReference>
<comment type="caution">
    <text evidence="1">The sequence shown here is derived from an EMBL/GenBank/DDBJ whole genome shotgun (WGS) entry which is preliminary data.</text>
</comment>
<sequence length="171" mass="19075">MFDRNSMLLGAAAAAVGMIAGAVVMTNMLRADPPPFPESGKMAEAAQAERDFMDFTMPDLSEPQTGEKRSRHGCVMPPLPQWADDLPPAEARRSLILQHLYNISRQQAIIETNSCPCEVEFPSWDEAERQYEELTAGKDRDGIFQFSAQLGRKEGDTLKQSLDICKAWRGR</sequence>
<gene>
    <name evidence="1" type="ORF">EYE42_15700</name>
</gene>
<name>A0A4Q9FW73_9RHOB</name>
<organism evidence="1 2">
    <name type="scientific">Paracoccus subflavus</name>
    <dbReference type="NCBI Taxonomy" id="2528244"/>
    <lineage>
        <taxon>Bacteria</taxon>
        <taxon>Pseudomonadati</taxon>
        <taxon>Pseudomonadota</taxon>
        <taxon>Alphaproteobacteria</taxon>
        <taxon>Rhodobacterales</taxon>
        <taxon>Paracoccaceae</taxon>
        <taxon>Paracoccus</taxon>
    </lineage>
</organism>
<reference evidence="1 2" key="1">
    <citation type="submission" date="2019-02" db="EMBL/GenBank/DDBJ databases">
        <title>Paracoccus subflavus sp. nov., isolated from marine sediment of the Pacific Ocean.</title>
        <authorList>
            <person name="Zhang G."/>
        </authorList>
    </citation>
    <scope>NUCLEOTIDE SEQUENCE [LARGE SCALE GENOMIC DNA]</scope>
    <source>
        <strain evidence="1 2">GY0581</strain>
    </source>
</reference>